<evidence type="ECO:0000256" key="5">
    <source>
        <dbReference type="ARBA" id="ARBA00022723"/>
    </source>
</evidence>
<dbReference type="Pfam" id="PF20512">
    <property type="entry name" value="PMI_typeI_hel"/>
    <property type="match status" value="1"/>
</dbReference>
<dbReference type="InterPro" id="IPR014710">
    <property type="entry name" value="RmlC-like_jellyroll"/>
</dbReference>
<evidence type="ECO:0000313" key="13">
    <source>
        <dbReference type="Proteomes" id="UP000516437"/>
    </source>
</evidence>
<dbReference type="GO" id="GO:0005829">
    <property type="term" value="C:cytosol"/>
    <property type="evidence" value="ECO:0007669"/>
    <property type="project" value="TreeGrafter"/>
</dbReference>
<dbReference type="PROSITE" id="PS00965">
    <property type="entry name" value="PMI_I_1"/>
    <property type="match status" value="1"/>
</dbReference>
<dbReference type="InterPro" id="IPR016305">
    <property type="entry name" value="Mannose-6-P_Isomerase"/>
</dbReference>
<evidence type="ECO:0000259" key="10">
    <source>
        <dbReference type="Pfam" id="PF20511"/>
    </source>
</evidence>
<dbReference type="GO" id="GO:0046686">
    <property type="term" value="P:response to cadmium ion"/>
    <property type="evidence" value="ECO:0007669"/>
    <property type="project" value="UniProtKB-ARBA"/>
</dbReference>
<dbReference type="UniPathway" id="UPA00126">
    <property type="reaction ID" value="UER00423"/>
</dbReference>
<dbReference type="AlphaFoldDB" id="A0A6A1UYW2"/>
<evidence type="ECO:0000256" key="7">
    <source>
        <dbReference type="ARBA" id="ARBA00023235"/>
    </source>
</evidence>
<dbReference type="InterPro" id="IPR018050">
    <property type="entry name" value="Pmannose_isomerase-type1_CS"/>
</dbReference>
<feature type="binding site" evidence="9">
    <location>
        <position position="122"/>
    </location>
    <ligand>
        <name>Zn(2+)</name>
        <dbReference type="ChEBI" id="CHEBI:29105"/>
    </ligand>
</feature>
<dbReference type="Gene3D" id="1.10.441.10">
    <property type="entry name" value="Phosphomannose Isomerase, domain 2"/>
    <property type="match status" value="1"/>
</dbReference>
<protein>
    <recommendedName>
        <fullName evidence="4">mannose-6-phosphate isomerase</fullName>
        <ecNumber evidence="4">5.3.1.8</ecNumber>
    </recommendedName>
</protein>
<dbReference type="GO" id="GO:0033591">
    <property type="term" value="P:response to L-ascorbic acid"/>
    <property type="evidence" value="ECO:0007669"/>
    <property type="project" value="UniProtKB-ARBA"/>
</dbReference>
<dbReference type="Proteomes" id="UP000516437">
    <property type="component" value="Chromosome 7"/>
</dbReference>
<dbReference type="EC" id="5.3.1.8" evidence="4"/>
<keyword evidence="13" id="KW-1185">Reference proteome</keyword>
<feature type="binding site" evidence="9">
    <location>
        <position position="149"/>
    </location>
    <ligand>
        <name>Zn(2+)</name>
        <dbReference type="ChEBI" id="CHEBI:29105"/>
    </ligand>
</feature>
<dbReference type="Pfam" id="PF20511">
    <property type="entry name" value="PMI_typeI_cat"/>
    <property type="match status" value="1"/>
</dbReference>
<dbReference type="SUPFAM" id="SSF51182">
    <property type="entry name" value="RmlC-like cupins"/>
    <property type="match status" value="1"/>
</dbReference>
<comment type="catalytic activity">
    <reaction evidence="1">
        <text>D-mannose 6-phosphate = D-fructose 6-phosphate</text>
        <dbReference type="Rhea" id="RHEA:12356"/>
        <dbReference type="ChEBI" id="CHEBI:58735"/>
        <dbReference type="ChEBI" id="CHEBI:61527"/>
        <dbReference type="EC" id="5.3.1.8"/>
    </reaction>
</comment>
<dbReference type="FunFam" id="2.60.120.10:FF:000044">
    <property type="entry name" value="Mannose-6-phosphate isomerase"/>
    <property type="match status" value="1"/>
</dbReference>
<keyword evidence="5 9" id="KW-0479">Metal-binding</keyword>
<dbReference type="OrthoDB" id="6605218at2759"/>
<evidence type="ECO:0000256" key="3">
    <source>
        <dbReference type="ARBA" id="ARBA00010772"/>
    </source>
</evidence>
<keyword evidence="7 12" id="KW-0413">Isomerase</keyword>
<evidence type="ECO:0000256" key="8">
    <source>
        <dbReference type="PIRSR" id="PIRSR001480-1"/>
    </source>
</evidence>
<dbReference type="PRINTS" id="PR00714">
    <property type="entry name" value="MAN6PISMRASE"/>
</dbReference>
<dbReference type="InterPro" id="IPR011051">
    <property type="entry name" value="RmlC_Cupin_sf"/>
</dbReference>
<evidence type="ECO:0000256" key="2">
    <source>
        <dbReference type="ARBA" id="ARBA00004666"/>
    </source>
</evidence>
<dbReference type="GO" id="GO:0010043">
    <property type="term" value="P:response to zinc ion"/>
    <property type="evidence" value="ECO:0007669"/>
    <property type="project" value="UniProtKB-ARBA"/>
</dbReference>
<evidence type="ECO:0000256" key="1">
    <source>
        <dbReference type="ARBA" id="ARBA00000757"/>
    </source>
</evidence>
<dbReference type="PANTHER" id="PTHR10309">
    <property type="entry name" value="MANNOSE-6-PHOSPHATE ISOMERASE"/>
    <property type="match status" value="1"/>
</dbReference>
<gene>
    <name evidence="12" type="ORF">CJ030_MR7G023683</name>
</gene>
<evidence type="ECO:0000256" key="4">
    <source>
        <dbReference type="ARBA" id="ARBA00011956"/>
    </source>
</evidence>
<dbReference type="CDD" id="cd07011">
    <property type="entry name" value="cupin_PMI_type_I_N"/>
    <property type="match status" value="1"/>
</dbReference>
<evidence type="ECO:0000313" key="12">
    <source>
        <dbReference type="EMBL" id="KAB1205543.1"/>
    </source>
</evidence>
<feature type="domain" description="Phosphomannose isomerase type I catalytic" evidence="10">
    <location>
        <begin position="17"/>
        <end position="163"/>
    </location>
</feature>
<organism evidence="12 13">
    <name type="scientific">Morella rubra</name>
    <name type="common">Chinese bayberry</name>
    <dbReference type="NCBI Taxonomy" id="262757"/>
    <lineage>
        <taxon>Eukaryota</taxon>
        <taxon>Viridiplantae</taxon>
        <taxon>Streptophyta</taxon>
        <taxon>Embryophyta</taxon>
        <taxon>Tracheophyta</taxon>
        <taxon>Spermatophyta</taxon>
        <taxon>Magnoliopsida</taxon>
        <taxon>eudicotyledons</taxon>
        <taxon>Gunneridae</taxon>
        <taxon>Pentapetalae</taxon>
        <taxon>rosids</taxon>
        <taxon>fabids</taxon>
        <taxon>Fagales</taxon>
        <taxon>Myricaceae</taxon>
        <taxon>Morella</taxon>
    </lineage>
</organism>
<feature type="binding site" evidence="9">
    <location>
        <position position="287"/>
    </location>
    <ligand>
        <name>Zn(2+)</name>
        <dbReference type="ChEBI" id="CHEBI:29105"/>
    </ligand>
</feature>
<dbReference type="FunFam" id="1.10.441.10:FF:000001">
    <property type="entry name" value="Mannose-6-phosphate isomerase"/>
    <property type="match status" value="1"/>
</dbReference>
<dbReference type="EMBL" id="RXIC02000025">
    <property type="protein sequence ID" value="KAB1205543.1"/>
    <property type="molecule type" value="Genomic_DNA"/>
</dbReference>
<dbReference type="Gene3D" id="2.60.120.10">
    <property type="entry name" value="Jelly Rolls"/>
    <property type="match status" value="2"/>
</dbReference>
<dbReference type="InterPro" id="IPR046457">
    <property type="entry name" value="PMI_typeI_cat"/>
</dbReference>
<accession>A0A6A1UYW2</accession>
<dbReference type="GO" id="GO:0004476">
    <property type="term" value="F:mannose-6-phosphate isomerase activity"/>
    <property type="evidence" value="ECO:0007669"/>
    <property type="project" value="UniProtKB-EC"/>
</dbReference>
<proteinExistence type="inferred from homology"/>
<dbReference type="PANTHER" id="PTHR10309:SF10">
    <property type="entry name" value="MANNOSE-6-PHOSPHATE ISOMERASE"/>
    <property type="match status" value="1"/>
</dbReference>
<evidence type="ECO:0000256" key="6">
    <source>
        <dbReference type="ARBA" id="ARBA00022833"/>
    </source>
</evidence>
<dbReference type="GO" id="GO:0005975">
    <property type="term" value="P:carbohydrate metabolic process"/>
    <property type="evidence" value="ECO:0007669"/>
    <property type="project" value="InterPro"/>
</dbReference>
<keyword evidence="6 9" id="KW-0862">Zinc</keyword>
<reference evidence="12 13" key="1">
    <citation type="journal article" date="2019" name="Plant Biotechnol. J.">
        <title>The red bayberry genome and genetic basis of sex determination.</title>
        <authorList>
            <person name="Jia H.M."/>
            <person name="Jia H.J."/>
            <person name="Cai Q.L."/>
            <person name="Wang Y."/>
            <person name="Zhao H.B."/>
            <person name="Yang W.F."/>
            <person name="Wang G.Y."/>
            <person name="Li Y.H."/>
            <person name="Zhan D.L."/>
            <person name="Shen Y.T."/>
            <person name="Niu Q.F."/>
            <person name="Chang L."/>
            <person name="Qiu J."/>
            <person name="Zhao L."/>
            <person name="Xie H.B."/>
            <person name="Fu W.Y."/>
            <person name="Jin J."/>
            <person name="Li X.W."/>
            <person name="Jiao Y."/>
            <person name="Zhou C.C."/>
            <person name="Tu T."/>
            <person name="Chai C.Y."/>
            <person name="Gao J.L."/>
            <person name="Fan L.J."/>
            <person name="van de Weg E."/>
            <person name="Wang J.Y."/>
            <person name="Gao Z.S."/>
        </authorList>
    </citation>
    <scope>NUCLEOTIDE SEQUENCE [LARGE SCALE GENOMIC DNA]</scope>
    <source>
        <tissue evidence="12">Leaves</tissue>
    </source>
</reference>
<comment type="similarity">
    <text evidence="3">Belongs to the mannose-6-phosphate isomerase type 1 family.</text>
</comment>
<name>A0A6A1UYW2_9ROSI</name>
<comment type="cofactor">
    <cofactor evidence="9">
        <name>Zn(2+)</name>
        <dbReference type="ChEBI" id="CHEBI:29105"/>
    </cofactor>
    <text evidence="9">Binds 1 zinc ion per subunit.</text>
</comment>
<feature type="active site" evidence="8">
    <location>
        <position position="306"/>
    </location>
</feature>
<evidence type="ECO:0000256" key="9">
    <source>
        <dbReference type="PIRSR" id="PIRSR001480-2"/>
    </source>
</evidence>
<dbReference type="GO" id="GO:0008270">
    <property type="term" value="F:zinc ion binding"/>
    <property type="evidence" value="ECO:0007669"/>
    <property type="project" value="InterPro"/>
</dbReference>
<feature type="domain" description="Phosphomannose isomerase type I helical insertion" evidence="11">
    <location>
        <begin position="199"/>
        <end position="268"/>
    </location>
</feature>
<comment type="caution">
    <text evidence="12">The sequence shown here is derived from an EMBL/GenBank/DDBJ whole genome shotgun (WGS) entry which is preliminary data.</text>
</comment>
<dbReference type="GO" id="GO:0009298">
    <property type="term" value="P:GDP-mannose biosynthetic process"/>
    <property type="evidence" value="ECO:0007669"/>
    <property type="project" value="UniProtKB-UniPathway"/>
</dbReference>
<comment type="pathway">
    <text evidence="2">Nucleotide-sugar biosynthesis; GDP-alpha-D-mannose biosynthesis; alpha-D-mannose 1-phosphate from D-fructose 6-phosphate: step 1/2.</text>
</comment>
<evidence type="ECO:0000259" key="11">
    <source>
        <dbReference type="Pfam" id="PF20512"/>
    </source>
</evidence>
<sequence length="433" mass="48204">MEECGSIEIAKNNNPVRLRCAVQNYDWGIVGNNSQVARLFSLNSRSSIDSTKPYAEFWIGTHESGPSFIHHGAWIRPNHAVSLKSWISQHPGVLGDKVVEKWGVDLPFLLKVLSVEKALSIQAHPDKELAKALHKSHPSVYKDDNHKPEMALAITEFEALCGFISFKELKGVLCSVPEIVELVGGGNAKQFLCVNEWDGSEKGKELLESIFGELMSASNDATREMVSKMKRRLNREKKKRKLTVKELLVLRLESQYPDDVGVIAAFVLNYVKLNRGEALYLGPNEPHAYISGECIECMATSDNVVRAGLTSKQRDSQTLLSMLEYKQGFPEILRGVSLTPYTTRYLPPFDEFEVDCCILPRAASAVFPSIPGPSLFLFIAGKGTLDAGLSKEDMVEEGEVLFVPAYMEIRVTAESTELQLYRAGVNSRCFKDL</sequence>
<dbReference type="GO" id="GO:0009416">
    <property type="term" value="P:response to light stimulus"/>
    <property type="evidence" value="ECO:0007669"/>
    <property type="project" value="UniProtKB-ARBA"/>
</dbReference>
<dbReference type="NCBIfam" id="TIGR00218">
    <property type="entry name" value="manA"/>
    <property type="match status" value="1"/>
</dbReference>
<dbReference type="InterPro" id="IPR001250">
    <property type="entry name" value="Man6P_Isoase-1"/>
</dbReference>
<dbReference type="PIRSF" id="PIRSF001480">
    <property type="entry name" value="Mannose-6-phosphate_isomerase"/>
    <property type="match status" value="1"/>
</dbReference>
<feature type="binding site" evidence="9">
    <location>
        <position position="124"/>
    </location>
    <ligand>
        <name>Zn(2+)</name>
        <dbReference type="ChEBI" id="CHEBI:29105"/>
    </ligand>
</feature>
<dbReference type="InterPro" id="IPR046458">
    <property type="entry name" value="PMI_typeI_hel"/>
</dbReference>